<feature type="transmembrane region" description="Helical" evidence="9">
    <location>
        <begin position="37"/>
        <end position="54"/>
    </location>
</feature>
<keyword evidence="3" id="KW-1003">Cell membrane</keyword>
<dbReference type="HOGENOM" id="CLU_133067_0_2_6"/>
<evidence type="ECO:0000256" key="3">
    <source>
        <dbReference type="ARBA" id="ARBA00022475"/>
    </source>
</evidence>
<proteinExistence type="inferred from homology"/>
<dbReference type="GO" id="GO:0031460">
    <property type="term" value="P:glycine betaine transport"/>
    <property type="evidence" value="ECO:0007669"/>
    <property type="project" value="TreeGrafter"/>
</dbReference>
<evidence type="ECO:0000256" key="4">
    <source>
        <dbReference type="ARBA" id="ARBA00022692"/>
    </source>
</evidence>
<feature type="transmembrane region" description="Helical" evidence="9">
    <location>
        <begin position="66"/>
        <end position="86"/>
    </location>
</feature>
<dbReference type="KEGG" id="esc:Entcl_0657"/>
<evidence type="ECO:0000256" key="5">
    <source>
        <dbReference type="ARBA" id="ARBA00022989"/>
    </source>
</evidence>
<evidence type="ECO:0000256" key="9">
    <source>
        <dbReference type="SAM" id="Phobius"/>
    </source>
</evidence>
<keyword evidence="5 9" id="KW-1133">Transmembrane helix</keyword>
<dbReference type="EMBL" id="CP002272">
    <property type="protein sequence ID" value="ADO46934.1"/>
    <property type="molecule type" value="Genomic_DNA"/>
</dbReference>
<evidence type="ECO:0000256" key="1">
    <source>
        <dbReference type="ARBA" id="ARBA00004651"/>
    </source>
</evidence>
<dbReference type="eggNOG" id="COG2076">
    <property type="taxonomic scope" value="Bacteria"/>
</dbReference>
<comment type="similarity">
    <text evidence="7 8">Belongs to the drug/metabolite transporter (DMT) superfamily. Small multidrug resistance (SMR) (TC 2.A.7.1) family.</text>
</comment>
<dbReference type="GO" id="GO:0015199">
    <property type="term" value="F:amino-acid betaine transmembrane transporter activity"/>
    <property type="evidence" value="ECO:0007669"/>
    <property type="project" value="TreeGrafter"/>
</dbReference>
<accession>E3G2J5</accession>
<dbReference type="Proteomes" id="UP000006872">
    <property type="component" value="Chromosome"/>
</dbReference>
<dbReference type="RefSeq" id="WP_013364687.1">
    <property type="nucleotide sequence ID" value="NC_014618.1"/>
</dbReference>
<evidence type="ECO:0000256" key="6">
    <source>
        <dbReference type="ARBA" id="ARBA00023136"/>
    </source>
</evidence>
<organism evidence="10 11">
    <name type="scientific">Enterobacter lignolyticus (strain SCF1)</name>
    <dbReference type="NCBI Taxonomy" id="701347"/>
    <lineage>
        <taxon>Bacteria</taxon>
        <taxon>Pseudomonadati</taxon>
        <taxon>Pseudomonadota</taxon>
        <taxon>Gammaproteobacteria</taxon>
        <taxon>Enterobacterales</taxon>
        <taxon>Enterobacteriaceae</taxon>
        <taxon>Pluralibacter</taxon>
    </lineage>
</organism>
<dbReference type="InterPro" id="IPR037185">
    <property type="entry name" value="EmrE-like"/>
</dbReference>
<dbReference type="GO" id="GO:0015297">
    <property type="term" value="F:antiporter activity"/>
    <property type="evidence" value="ECO:0007669"/>
    <property type="project" value="TreeGrafter"/>
</dbReference>
<dbReference type="AlphaFoldDB" id="E3G2J5"/>
<protein>
    <submittedName>
        <fullName evidence="10">Small multidrug resistance protein</fullName>
    </submittedName>
</protein>
<evidence type="ECO:0000313" key="10">
    <source>
        <dbReference type="EMBL" id="ADO46934.1"/>
    </source>
</evidence>
<dbReference type="SUPFAM" id="SSF103481">
    <property type="entry name" value="Multidrug resistance efflux transporter EmrE"/>
    <property type="match status" value="1"/>
</dbReference>
<dbReference type="GO" id="GO:0005886">
    <property type="term" value="C:plasma membrane"/>
    <property type="evidence" value="ECO:0007669"/>
    <property type="project" value="UniProtKB-SubCell"/>
</dbReference>
<dbReference type="PANTHER" id="PTHR30561">
    <property type="entry name" value="SMR FAMILY PROTON-DEPENDENT DRUG EFFLUX TRANSPORTER SUGE"/>
    <property type="match status" value="1"/>
</dbReference>
<feature type="transmembrane region" description="Helical" evidence="9">
    <location>
        <begin position="92"/>
        <end position="111"/>
    </location>
</feature>
<keyword evidence="11" id="KW-1185">Reference proteome</keyword>
<comment type="subcellular location">
    <subcellularLocation>
        <location evidence="1 8">Cell membrane</location>
        <topology evidence="1 8">Multi-pass membrane protein</topology>
    </subcellularLocation>
</comment>
<dbReference type="Pfam" id="PF00893">
    <property type="entry name" value="Multi_Drug_Res"/>
    <property type="match status" value="1"/>
</dbReference>
<keyword evidence="2" id="KW-0813">Transport</keyword>
<keyword evidence="4 8" id="KW-0812">Transmembrane</keyword>
<evidence type="ECO:0000256" key="2">
    <source>
        <dbReference type="ARBA" id="ARBA00022448"/>
    </source>
</evidence>
<gene>
    <name evidence="10" type="ordered locus">Entcl_0657</name>
</gene>
<dbReference type="PANTHER" id="PTHR30561:SF1">
    <property type="entry name" value="MULTIDRUG TRANSPORTER EMRE"/>
    <property type="match status" value="1"/>
</dbReference>
<dbReference type="GO" id="GO:0015220">
    <property type="term" value="F:choline transmembrane transporter activity"/>
    <property type="evidence" value="ECO:0007669"/>
    <property type="project" value="TreeGrafter"/>
</dbReference>
<reference evidence="11" key="1">
    <citation type="submission" date="2010-10" db="EMBL/GenBank/DDBJ databases">
        <title>Complete sequence of Enterobacter cloacae SCF1.</title>
        <authorList>
            <consortium name="US DOE Joint Genome Institute"/>
            <person name="Lucas S."/>
            <person name="Copeland A."/>
            <person name="Lapidus A."/>
            <person name="Cheng J.-F."/>
            <person name="Bruce D."/>
            <person name="Goodwin L."/>
            <person name="Pitluck S."/>
            <person name="Davenport K."/>
            <person name="Detter J.C."/>
            <person name="Han C."/>
            <person name="Tapia R."/>
            <person name="Land M."/>
            <person name="Hauser L."/>
            <person name="Chang Y.-J."/>
            <person name="Jeffries C."/>
            <person name="Kyrpides N."/>
            <person name="Ivanova N."/>
            <person name="Mikhailova N."/>
            <person name="DeAngelis K."/>
            <person name="Arkin A.P."/>
            <person name="Chivian D."/>
            <person name="Edwards B."/>
            <person name="Woo H."/>
            <person name="Hazen T.C."/>
            <person name="Woyke T."/>
        </authorList>
    </citation>
    <scope>NUCLEOTIDE SEQUENCE [LARGE SCALE GENOMIC DNA]</scope>
    <source>
        <strain evidence="11">SCF1</strain>
    </source>
</reference>
<evidence type="ECO:0000256" key="8">
    <source>
        <dbReference type="RuleBase" id="RU003942"/>
    </source>
</evidence>
<evidence type="ECO:0000313" key="11">
    <source>
        <dbReference type="Proteomes" id="UP000006872"/>
    </source>
</evidence>
<keyword evidence="6 9" id="KW-0472">Membrane</keyword>
<dbReference type="Gene3D" id="1.10.3730.20">
    <property type="match status" value="1"/>
</dbReference>
<dbReference type="STRING" id="701347.Entcl_0657"/>
<reference evidence="10 11" key="2">
    <citation type="journal article" date="2011" name="Stand. Genomic Sci.">
        <title>Complete genome sequence of 'Enterobacter lignolyticus' SCF1.</title>
        <authorList>
            <person name="Deangelis K.M."/>
            <person name="D'Haeseleer P."/>
            <person name="Chivian D."/>
            <person name="Fortney J.L."/>
            <person name="Khudyakov J."/>
            <person name="Simmons B."/>
            <person name="Woo H."/>
            <person name="Arkin A.P."/>
            <person name="Davenport K.W."/>
            <person name="Goodwin L."/>
            <person name="Chen A."/>
            <person name="Ivanova N."/>
            <person name="Kyrpides N.C."/>
            <person name="Mavromatis K."/>
            <person name="Woyke T."/>
            <person name="Hazen T.C."/>
        </authorList>
    </citation>
    <scope>NUCLEOTIDE SEQUENCE [LARGE SCALE GENOMIC DNA]</scope>
    <source>
        <strain evidence="10 11">SCF1</strain>
    </source>
</reference>
<name>E3G2J5_ENTLS</name>
<evidence type="ECO:0000256" key="7">
    <source>
        <dbReference type="ARBA" id="ARBA00038032"/>
    </source>
</evidence>
<sequence>MSSKTKCWLWMLLVILAETSATSALKMVSASEGMTRIVLPGLLVLLYCLCYYALSRAVKTIPVGLAYATWSGAGILVVSTLGMLFYGQRPDTAAIVGMVVIACGIVIMNLFSRMGREERDKAHE</sequence>
<dbReference type="InterPro" id="IPR045324">
    <property type="entry name" value="Small_multidrug_res"/>
</dbReference>
<dbReference type="InterPro" id="IPR000390">
    <property type="entry name" value="Small_drug/metabolite_transptr"/>
</dbReference>